<dbReference type="Gene3D" id="2.60.40.10">
    <property type="entry name" value="Immunoglobulins"/>
    <property type="match status" value="1"/>
</dbReference>
<dbReference type="SUPFAM" id="SSF55486">
    <property type="entry name" value="Metalloproteases ('zincins'), catalytic domain"/>
    <property type="match status" value="1"/>
</dbReference>
<reference evidence="3" key="1">
    <citation type="journal article" date="2015" name="Nature">
        <title>Complex archaea that bridge the gap between prokaryotes and eukaryotes.</title>
        <authorList>
            <person name="Spang A."/>
            <person name="Saw J.H."/>
            <person name="Jorgensen S.L."/>
            <person name="Zaremba-Niedzwiedzka K."/>
            <person name="Martijn J."/>
            <person name="Lind A.E."/>
            <person name="van Eijk R."/>
            <person name="Schleper C."/>
            <person name="Guy L."/>
            <person name="Ettema T.J."/>
        </authorList>
    </citation>
    <scope>NUCLEOTIDE SEQUENCE</scope>
</reference>
<keyword evidence="1" id="KW-0472">Membrane</keyword>
<name>A0A0F9MBS8_9ZZZZ</name>
<evidence type="ECO:0000259" key="2">
    <source>
        <dbReference type="Pfam" id="PF05547"/>
    </source>
</evidence>
<dbReference type="InterPro" id="IPR008757">
    <property type="entry name" value="Peptidase_M6-like_domain"/>
</dbReference>
<protein>
    <recommendedName>
        <fullName evidence="2">Peptidase M6-like domain-containing protein</fullName>
    </recommendedName>
</protein>
<accession>A0A0F9MBS8</accession>
<dbReference type="AlphaFoldDB" id="A0A0F9MBS8"/>
<dbReference type="InterPro" id="IPR013783">
    <property type="entry name" value="Ig-like_fold"/>
</dbReference>
<keyword evidence="1" id="KW-1133">Transmembrane helix</keyword>
<evidence type="ECO:0000313" key="3">
    <source>
        <dbReference type="EMBL" id="KKM74115.1"/>
    </source>
</evidence>
<feature type="domain" description="Peptidase M6-like" evidence="2">
    <location>
        <begin position="134"/>
        <end position="314"/>
    </location>
</feature>
<dbReference type="GO" id="GO:0008233">
    <property type="term" value="F:peptidase activity"/>
    <property type="evidence" value="ECO:0007669"/>
    <property type="project" value="InterPro"/>
</dbReference>
<dbReference type="GO" id="GO:0006508">
    <property type="term" value="P:proteolysis"/>
    <property type="evidence" value="ECO:0007669"/>
    <property type="project" value="InterPro"/>
</dbReference>
<keyword evidence="1" id="KW-0812">Transmembrane</keyword>
<dbReference type="InterPro" id="IPR036116">
    <property type="entry name" value="FN3_sf"/>
</dbReference>
<feature type="transmembrane region" description="Helical" evidence="1">
    <location>
        <begin position="21"/>
        <end position="43"/>
    </location>
</feature>
<dbReference type="NCBIfam" id="TIGR03296">
    <property type="entry name" value="M6dom_TIGR03296"/>
    <property type="match status" value="1"/>
</dbReference>
<dbReference type="Pfam" id="PF05547">
    <property type="entry name" value="Peptidase_M6"/>
    <property type="match status" value="1"/>
</dbReference>
<evidence type="ECO:0000256" key="1">
    <source>
        <dbReference type="SAM" id="Phobius"/>
    </source>
</evidence>
<sequence>MVRCVLKIKINAKSKSKLKAFKIFIATGIIFLSLGNLSGTISLDSPNSAKDFSENEYKGFFNGWNADEDQFMRGLSGLKPERYYKTTEKNGPLTSFISSYDVPKVIHLLVVLVQFSDFSATESKAAIENKIFGNSSSVKDYYLENSYGKVEIRGNATDWLTLPYTRVFYGADNGTNIDALNQGIFQTFTDIIDLADPYVDYGLYDLVMIVHAGNDQAQGYSDDDIWSVAFFPSDGPYWYRDNAGIVSASIVAELENIGVYCHEFGHQLNVPDLYDVTGSSINYINSWGLMAGGAWNGVSGTSPAHMMGWSKNFLGLIPDENIRTVNDNDVVLVTVDDLETGGDNFTLVKLPLLDEDNYYLIEARFQLLYDTHLPDYGLIITKINEAKQSGYGIVDIMDSRTFSTSKDDGEYDLSSSSEYGAFHDNTNKIHIIIKERTSDSFTILIDRAVSWIPTTDYLPANNYFEWNLANKSKGQIIAWHWEDLAGGSSTLSSRVKWNSSYAEYSDYVDHDSGVFRINTSGDYLFNLVNEDGSSGTNLDYELIVYTTPSVKFSSSSVTSGLIYKNQQFELTVTVQNEGGSSEESIILSPNLPVGLSLASGETHEKSRRELGYLDSFTASWQLVATNAGNFSIEIQCSTEYEGILHKNQDVEITVDNIDPVLYLTAPENGTYFNNISVSLAWTGSDAESGIKEYNIYIAGILNATLGGLETSHVITGLSHGYYYNFTVEAIDNSGNALNRSVNIGIDLVQPSILFSIDSIWIAPGIDFPVSVFSDDDFSGIKRVFISMLESPGVWLTISEQESLSGTMIMNINYSPYTGNTVEFKIVAEDAAGNVNESEILTLNVDSDDPEVFFNSITSESPDNSRMRGIISFNISASDLTSAISSVILKFEIGNQTIVASAVKIGNYYLYSFNSTAYIENLTEISVSVIATDIPGNDNIISRILNVGNTPPPQNIGFTGEIFTGIIVITILGVILWQIKKRKILISDSKFT</sequence>
<gene>
    <name evidence="3" type="ORF">LCGC14_1403620</name>
</gene>
<dbReference type="EMBL" id="LAZR01009192">
    <property type="protein sequence ID" value="KKM74115.1"/>
    <property type="molecule type" value="Genomic_DNA"/>
</dbReference>
<dbReference type="PANTHER" id="PTHR41775">
    <property type="entry name" value="SECRETED PROTEIN-RELATED"/>
    <property type="match status" value="1"/>
</dbReference>
<dbReference type="PANTHER" id="PTHR41775:SF1">
    <property type="entry name" value="PEPTIDASE M6-LIKE DOMAIN-CONTAINING PROTEIN"/>
    <property type="match status" value="1"/>
</dbReference>
<dbReference type="SUPFAM" id="SSF49265">
    <property type="entry name" value="Fibronectin type III"/>
    <property type="match status" value="1"/>
</dbReference>
<feature type="transmembrane region" description="Helical" evidence="1">
    <location>
        <begin position="955"/>
        <end position="976"/>
    </location>
</feature>
<proteinExistence type="predicted"/>
<comment type="caution">
    <text evidence="3">The sequence shown here is derived from an EMBL/GenBank/DDBJ whole genome shotgun (WGS) entry which is preliminary data.</text>
</comment>
<organism evidence="3">
    <name type="scientific">marine sediment metagenome</name>
    <dbReference type="NCBI Taxonomy" id="412755"/>
    <lineage>
        <taxon>unclassified sequences</taxon>
        <taxon>metagenomes</taxon>
        <taxon>ecological metagenomes</taxon>
    </lineage>
</organism>